<keyword evidence="3" id="KW-1185">Reference proteome</keyword>
<keyword evidence="2" id="KW-0808">Transferase</keyword>
<dbReference type="PANTHER" id="PTHR43591">
    <property type="entry name" value="METHYLTRANSFERASE"/>
    <property type="match status" value="1"/>
</dbReference>
<dbReference type="GO" id="GO:0032259">
    <property type="term" value="P:methylation"/>
    <property type="evidence" value="ECO:0007669"/>
    <property type="project" value="UniProtKB-KW"/>
</dbReference>
<reference evidence="2 3" key="1">
    <citation type="submission" date="2015-02" db="EMBL/GenBank/DDBJ databases">
        <title>Single-cell genomics of uncultivated deep-branching MTB reveals a conserved set of magnetosome genes.</title>
        <authorList>
            <person name="Kolinko S."/>
            <person name="Richter M."/>
            <person name="Glockner F.O."/>
            <person name="Brachmann A."/>
            <person name="Schuler D."/>
        </authorList>
    </citation>
    <scope>NUCLEOTIDE SEQUENCE [LARGE SCALE GENOMIC DNA]</scope>
    <source>
        <strain evidence="2">SKK-01</strain>
    </source>
</reference>
<evidence type="ECO:0000313" key="2">
    <source>
        <dbReference type="EMBL" id="KJJ84957.1"/>
    </source>
</evidence>
<dbReference type="AlphaFoldDB" id="A0A0F0CNW3"/>
<organism evidence="2 3">
    <name type="scientific">Candidatus Omnitrophus magneticus</name>
    <dbReference type="NCBI Taxonomy" id="1609969"/>
    <lineage>
        <taxon>Bacteria</taxon>
        <taxon>Pseudomonadati</taxon>
        <taxon>Candidatus Omnitrophota</taxon>
        <taxon>Candidatus Omnitrophus</taxon>
    </lineage>
</organism>
<protein>
    <submittedName>
        <fullName evidence="2">Methyltransferase type 11 domain protein</fullName>
        <ecNumber evidence="2">2.1.1.-</ecNumber>
    </submittedName>
</protein>
<dbReference type="EC" id="2.1.1.-" evidence="2"/>
<dbReference type="Gene3D" id="3.40.50.150">
    <property type="entry name" value="Vaccinia Virus protein VP39"/>
    <property type="match status" value="1"/>
</dbReference>
<keyword evidence="2" id="KW-0489">Methyltransferase</keyword>
<proteinExistence type="predicted"/>
<dbReference type="EMBL" id="JYNY01000232">
    <property type="protein sequence ID" value="KJJ84957.1"/>
    <property type="molecule type" value="Genomic_DNA"/>
</dbReference>
<evidence type="ECO:0000259" key="1">
    <source>
        <dbReference type="Pfam" id="PF08241"/>
    </source>
</evidence>
<dbReference type="InterPro" id="IPR029063">
    <property type="entry name" value="SAM-dependent_MTases_sf"/>
</dbReference>
<accession>A0A0F0CNW3</accession>
<sequence length="263" mass="30461">MRSEKNTKIDQDTKMAWEKNWEEKGLPEIMEIFDYPRVSEQMEIFLKYLPRDKRILEGGCGLGPYLIKLKSLGYNIIGIDYNLAPLKEINKYDSSNILFCANVENLPFPDNYFGAYLSLGVIEHFTAGPVKAVKEAFRVLEKNGIFLVKIPRTSIFERISYPLTFLKKNKTIRKFFGKEEKFSYWEQHFDITEISGILKQSGFDILDIIPMDQEHALIAYSSMFRDKLSYDGANKLGIKLAVFCKNFLPWATASDMILICKKK</sequence>
<dbReference type="InterPro" id="IPR013216">
    <property type="entry name" value="Methyltransf_11"/>
</dbReference>
<dbReference type="GO" id="GO:0008757">
    <property type="term" value="F:S-adenosylmethionine-dependent methyltransferase activity"/>
    <property type="evidence" value="ECO:0007669"/>
    <property type="project" value="InterPro"/>
</dbReference>
<dbReference type="CDD" id="cd02440">
    <property type="entry name" value="AdoMet_MTases"/>
    <property type="match status" value="1"/>
</dbReference>
<dbReference type="Proteomes" id="UP000033428">
    <property type="component" value="Unassembled WGS sequence"/>
</dbReference>
<name>A0A0F0CNW3_9BACT</name>
<evidence type="ECO:0000313" key="3">
    <source>
        <dbReference type="Proteomes" id="UP000033428"/>
    </source>
</evidence>
<gene>
    <name evidence="2" type="ORF">OMAG_001187</name>
</gene>
<dbReference type="Pfam" id="PF08241">
    <property type="entry name" value="Methyltransf_11"/>
    <property type="match status" value="1"/>
</dbReference>
<dbReference type="SUPFAM" id="SSF53335">
    <property type="entry name" value="S-adenosyl-L-methionine-dependent methyltransferases"/>
    <property type="match status" value="1"/>
</dbReference>
<comment type="caution">
    <text evidence="2">The sequence shown here is derived from an EMBL/GenBank/DDBJ whole genome shotgun (WGS) entry which is preliminary data.</text>
</comment>
<feature type="domain" description="Methyltransferase type 11" evidence="1">
    <location>
        <begin position="56"/>
        <end position="148"/>
    </location>
</feature>